<dbReference type="RefSeq" id="WP_154077725.1">
    <property type="nucleotide sequence ID" value="NZ_CP045929.1"/>
</dbReference>
<organism evidence="3 4">
    <name type="scientific">Allosaccharopolyspora coralli</name>
    <dbReference type="NCBI Taxonomy" id="2665642"/>
    <lineage>
        <taxon>Bacteria</taxon>
        <taxon>Bacillati</taxon>
        <taxon>Actinomycetota</taxon>
        <taxon>Actinomycetes</taxon>
        <taxon>Pseudonocardiales</taxon>
        <taxon>Pseudonocardiaceae</taxon>
        <taxon>Allosaccharopolyspora</taxon>
    </lineage>
</organism>
<keyword evidence="4" id="KW-1185">Reference proteome</keyword>
<sequence length="333" mass="34525">MDNKQRLRRLVVAAAVATLAGVAGGPGALAAGDDGVITGGGGDNPREADLKRERAPVQPGPLKFGAESYDAVSSAASSAAGSADCDISADAATYLTLSPTWPEVAGNGEAPSPMTLSRYDDQTSLADPEQRGNGLFFNPGVGMWQLDSAGLGTEETAATAIDSVSAAKTMAPYIVGKYCSAVSGGSSAAEARAAAWTDWHACDEGACEDVYQRLSSDGLTTDTSVKRHGGASARECTYEGTTYDCLYVDPSKAQGADAWTAPDFGPAPLPDPFYVFTYTENGTDYEVRYWLDADSGAGEDVSASRALGTDARDRLSWETETDLCDTTAGRGNC</sequence>
<evidence type="ECO:0000313" key="3">
    <source>
        <dbReference type="EMBL" id="QGK71149.1"/>
    </source>
</evidence>
<gene>
    <name evidence="3" type="ORF">GIY23_17940</name>
</gene>
<evidence type="ECO:0000256" key="2">
    <source>
        <dbReference type="SAM" id="SignalP"/>
    </source>
</evidence>
<dbReference type="AlphaFoldDB" id="A0A5Q3QI67"/>
<dbReference type="KEGG" id="sace:GIY23_17940"/>
<name>A0A5Q3QI67_9PSEU</name>
<evidence type="ECO:0000313" key="4">
    <source>
        <dbReference type="Proteomes" id="UP000371041"/>
    </source>
</evidence>
<feature type="region of interest" description="Disordered" evidence="1">
    <location>
        <begin position="30"/>
        <end position="62"/>
    </location>
</feature>
<feature type="chain" id="PRO_5024387365" evidence="2">
    <location>
        <begin position="31"/>
        <end position="333"/>
    </location>
</feature>
<keyword evidence="2" id="KW-0732">Signal</keyword>
<dbReference type="Proteomes" id="UP000371041">
    <property type="component" value="Chromosome"/>
</dbReference>
<evidence type="ECO:0000256" key="1">
    <source>
        <dbReference type="SAM" id="MobiDB-lite"/>
    </source>
</evidence>
<reference evidence="4" key="1">
    <citation type="submission" date="2019-11" db="EMBL/GenBank/DDBJ databases">
        <title>The complete genome sequence of Saccharopolyspora sp. E2A.</title>
        <authorList>
            <person name="Zhang G."/>
        </authorList>
    </citation>
    <scope>NUCLEOTIDE SEQUENCE [LARGE SCALE GENOMIC DNA]</scope>
    <source>
        <strain evidence="4">E2A</strain>
    </source>
</reference>
<proteinExistence type="predicted"/>
<accession>A0A5Q3QI67</accession>
<feature type="compositionally biased region" description="Basic and acidic residues" evidence="1">
    <location>
        <begin position="44"/>
        <end position="55"/>
    </location>
</feature>
<protein>
    <submittedName>
        <fullName evidence="3">Uncharacterized protein</fullName>
    </submittedName>
</protein>
<feature type="signal peptide" evidence="2">
    <location>
        <begin position="1"/>
        <end position="30"/>
    </location>
</feature>
<dbReference type="EMBL" id="CP045929">
    <property type="protein sequence ID" value="QGK71149.1"/>
    <property type="molecule type" value="Genomic_DNA"/>
</dbReference>